<dbReference type="Gene3D" id="3.40.50.2000">
    <property type="entry name" value="Glycogen Phosphorylase B"/>
    <property type="match status" value="1"/>
</dbReference>
<evidence type="ECO:0000313" key="4">
    <source>
        <dbReference type="EMBL" id="MBM7480055.1"/>
    </source>
</evidence>
<dbReference type="EMBL" id="JAFBBO010000001">
    <property type="protein sequence ID" value="MBM7480055.1"/>
    <property type="molecule type" value="Genomic_DNA"/>
</dbReference>
<feature type="domain" description="Glycosyltransferase 2-like" evidence="2">
    <location>
        <begin position="305"/>
        <end position="424"/>
    </location>
</feature>
<dbReference type="Pfam" id="PF13524">
    <property type="entry name" value="Glyco_trans_1_2"/>
    <property type="match status" value="1"/>
</dbReference>
<protein>
    <submittedName>
        <fullName evidence="4">Glycosyltransferase involved in cell wall biosynthesis</fullName>
    </submittedName>
</protein>
<gene>
    <name evidence="4" type="ORF">JOD49_002975</name>
</gene>
<evidence type="ECO:0000256" key="1">
    <source>
        <dbReference type="SAM" id="MobiDB-lite"/>
    </source>
</evidence>
<dbReference type="PANTHER" id="PTHR43179:SF7">
    <property type="entry name" value="RHAMNOSYLTRANSFERASE WBBL"/>
    <property type="match status" value="1"/>
</dbReference>
<dbReference type="Proteomes" id="UP000698059">
    <property type="component" value="Unassembled WGS sequence"/>
</dbReference>
<evidence type="ECO:0000259" key="2">
    <source>
        <dbReference type="Pfam" id="PF00535"/>
    </source>
</evidence>
<name>A0ABS2LI05_9CELL</name>
<keyword evidence="5" id="KW-1185">Reference proteome</keyword>
<comment type="caution">
    <text evidence="4">The sequence shown here is derived from an EMBL/GenBank/DDBJ whole genome shotgun (WGS) entry which is preliminary data.</text>
</comment>
<feature type="region of interest" description="Disordered" evidence="1">
    <location>
        <begin position="1133"/>
        <end position="1154"/>
    </location>
</feature>
<dbReference type="CDD" id="cd04186">
    <property type="entry name" value="GT_2_like_c"/>
    <property type="match status" value="1"/>
</dbReference>
<evidence type="ECO:0000259" key="3">
    <source>
        <dbReference type="Pfam" id="PF13524"/>
    </source>
</evidence>
<feature type="domain" description="Spore protein YkvP/CgeB glycosyl transferase-like" evidence="3">
    <location>
        <begin position="980"/>
        <end position="1112"/>
    </location>
</feature>
<dbReference type="InterPro" id="IPR029044">
    <property type="entry name" value="Nucleotide-diphossugar_trans"/>
</dbReference>
<proteinExistence type="predicted"/>
<dbReference type="InterPro" id="IPR055259">
    <property type="entry name" value="YkvP/CgeB_Glyco_trans-like"/>
</dbReference>
<dbReference type="RefSeq" id="WP_205307882.1">
    <property type="nucleotide sequence ID" value="NZ_BAAAVF010000007.1"/>
</dbReference>
<dbReference type="InterPro" id="IPR001173">
    <property type="entry name" value="Glyco_trans_2-like"/>
</dbReference>
<dbReference type="CDD" id="cd00761">
    <property type="entry name" value="Glyco_tranf_GTA_type"/>
    <property type="match status" value="1"/>
</dbReference>
<accession>A0ABS2LI05</accession>
<organism evidence="4 5">
    <name type="scientific">Oerskovia jenensis</name>
    <dbReference type="NCBI Taxonomy" id="162169"/>
    <lineage>
        <taxon>Bacteria</taxon>
        <taxon>Bacillati</taxon>
        <taxon>Actinomycetota</taxon>
        <taxon>Actinomycetes</taxon>
        <taxon>Micrococcales</taxon>
        <taxon>Cellulomonadaceae</taxon>
        <taxon>Oerskovia</taxon>
    </lineage>
</organism>
<dbReference type="Gene3D" id="3.90.550.10">
    <property type="entry name" value="Spore Coat Polysaccharide Biosynthesis Protein SpsA, Chain A"/>
    <property type="match status" value="2"/>
</dbReference>
<dbReference type="Pfam" id="PF00535">
    <property type="entry name" value="Glycos_transf_2"/>
    <property type="match status" value="2"/>
</dbReference>
<evidence type="ECO:0000313" key="5">
    <source>
        <dbReference type="Proteomes" id="UP000698059"/>
    </source>
</evidence>
<sequence length="1154" mass="126102">MNNNLRCAVLAGAATVLFGALLVFASPGTRLQSLAAALLALGGISTIGFLVRTSMQGMYRVLIRLERLSVANHKRASIWNSRLDARLDLAGVARPAVEDMPEPVVAEQNNRSSWKNHPQASLLLESRIFDADHYAAVTNSRFDREADAASHFLSLGATKEISPTPLLDLSFLPKVAKKAILGGDARPMLDYLRTDIALERPLSVLFDPVKSGVHKQAAMLHPGGVLGAFLDMDREDPTWKVESPEAATYSGRVMSVRDTLVEHARGVHAAKKLTGPREQSGWDDAAERVWLRQIHSLEDELPLVSVVMPVKNRARVVQEAIASIQAQTHTNWELLVVDDGSSDETWEVISEIADFDERVRLIRGSGGGVSAARNSGLDQASGEYVAFLDSDNQWVEHFLRTSLLAMRRDNLLAAYAAVAVHAKTDADVRYRAFVGGREHLLMLNHIDLNVLVVRKDVLGAGIRFDESLRRWVDHDFAIKVATIFEPKLLPFIGCAYDHSEDSVDRITVRESEHWQWVVLGRHWVSWGAACETVKGRLTVVVPTYNDSAMTIAAVTSVLADADASGLDVEVVVIDNGSRLEFGQAILANLGTDVRVRYNRLPRNLNFAIGCNVGAASASGELVLFLNNDTVVRAGALRELMERMADPAVLGVQPLLVYADETIQTAGTVFPARDSLPCHLLTGHPPADALPLADQAFDAVTAAALVMRSEDIRQLGGFDPIFVNGMEDVDLCLRARQILGGHFALVPSAVVTHLESKSAGRGTNVLENRRIFLQRWRGRLPSPQEHLYRSTGFSVAAVGTDGREVPGPKPVVVRDRRGGSALRWGIKIASIPGARGDMWGDTHFGESLRAALVATGQAAVVHRHGSHTAPCTAHDDVNLVIRGLDRVRPMPGQVNILWVISHPEAVSVEEIREFDLVFAASLSWSRKMTELSGRDVLPLLQATDVARFNETAAPRLLDAVLFVGGIHVGRERPVVNDALAARVPLGVYGPGWAGRLPEGVHLGEYVENHELASYYRGAHRVLADHWEVMADEGFIQNRLFDAVAAGCYVISDEVEGIADVFRGAVQTYTTPSELGELCAPGSDQLFPPPGELARISEEIRRAHSFTRRAEQLVEATASILATWRSVSPEPLPKARVVESSETREHSHRLMLDSAR</sequence>
<dbReference type="SUPFAM" id="SSF53448">
    <property type="entry name" value="Nucleotide-diphospho-sugar transferases"/>
    <property type="match status" value="2"/>
</dbReference>
<reference evidence="4 5" key="1">
    <citation type="submission" date="2021-01" db="EMBL/GenBank/DDBJ databases">
        <title>Sequencing the genomes of 1000 actinobacteria strains.</title>
        <authorList>
            <person name="Klenk H.-P."/>
        </authorList>
    </citation>
    <scope>NUCLEOTIDE SEQUENCE [LARGE SCALE GENOMIC DNA]</scope>
    <source>
        <strain evidence="4 5">DSM 46000</strain>
    </source>
</reference>
<feature type="compositionally biased region" description="Basic and acidic residues" evidence="1">
    <location>
        <begin position="1134"/>
        <end position="1154"/>
    </location>
</feature>
<dbReference type="PANTHER" id="PTHR43179">
    <property type="entry name" value="RHAMNOSYLTRANSFERASE WBBL"/>
    <property type="match status" value="1"/>
</dbReference>
<feature type="domain" description="Glycosyltransferase 2-like" evidence="2">
    <location>
        <begin position="538"/>
        <end position="652"/>
    </location>
</feature>